<organism evidence="1 2">
    <name type="scientific">Siminovitchia thermophila</name>
    <dbReference type="NCBI Taxonomy" id="1245522"/>
    <lineage>
        <taxon>Bacteria</taxon>
        <taxon>Bacillati</taxon>
        <taxon>Bacillota</taxon>
        <taxon>Bacilli</taxon>
        <taxon>Bacillales</taxon>
        <taxon>Bacillaceae</taxon>
        <taxon>Siminovitchia</taxon>
    </lineage>
</organism>
<protein>
    <submittedName>
        <fullName evidence="1">Uncharacterized protein</fullName>
    </submittedName>
</protein>
<accession>A0ABS2R0U0</accession>
<proteinExistence type="predicted"/>
<dbReference type="EMBL" id="JAFBFH010000001">
    <property type="protein sequence ID" value="MBM7713257.1"/>
    <property type="molecule type" value="Genomic_DNA"/>
</dbReference>
<comment type="caution">
    <text evidence="1">The sequence shown here is derived from an EMBL/GenBank/DDBJ whole genome shotgun (WGS) entry which is preliminary data.</text>
</comment>
<name>A0ABS2R0U0_9BACI</name>
<reference evidence="1 2" key="1">
    <citation type="submission" date="2021-01" db="EMBL/GenBank/DDBJ databases">
        <title>Genomic Encyclopedia of Type Strains, Phase IV (KMG-IV): sequencing the most valuable type-strain genomes for metagenomic binning, comparative biology and taxonomic classification.</title>
        <authorList>
            <person name="Goeker M."/>
        </authorList>
    </citation>
    <scope>NUCLEOTIDE SEQUENCE [LARGE SCALE GENOMIC DNA]</scope>
    <source>
        <strain evidence="1 2">DSM 105453</strain>
    </source>
</reference>
<dbReference type="Proteomes" id="UP000823485">
    <property type="component" value="Unassembled WGS sequence"/>
</dbReference>
<gene>
    <name evidence="1" type="ORF">JOC94_000223</name>
</gene>
<sequence length="192" mass="21419">MMVRSGGLDRFSSINSHATHKAKADKSIFEKKNTSSLPDNVVRRIKEMAQDGAAKGVYMGKDYISYINSYKKQHVSPDRSRLISLTTPRLMNATYTNGSPFFFKITGLPFTGQICVGATGASMFIYNKNGEEVLSYGTNSGWAERQTRAESQFYDETTAIYYEAYKAARAEMKTSPTQNYSRAASSSFDLKV</sequence>
<keyword evidence="2" id="KW-1185">Reference proteome</keyword>
<evidence type="ECO:0000313" key="1">
    <source>
        <dbReference type="EMBL" id="MBM7713257.1"/>
    </source>
</evidence>
<evidence type="ECO:0000313" key="2">
    <source>
        <dbReference type="Proteomes" id="UP000823485"/>
    </source>
</evidence>